<name>A0ACD3RIF9_LARCR</name>
<accession>A0ACD3RIF9</accession>
<proteinExistence type="predicted"/>
<dbReference type="EMBL" id="CM011678">
    <property type="protein sequence ID" value="TMS19122.1"/>
    <property type="molecule type" value="Genomic_DNA"/>
</dbReference>
<protein>
    <submittedName>
        <fullName evidence="1">Uncharacterized protein</fullName>
    </submittedName>
</protein>
<comment type="caution">
    <text evidence="1">The sequence shown here is derived from an EMBL/GenBank/DDBJ whole genome shotgun (WGS) entry which is preliminary data.</text>
</comment>
<dbReference type="Proteomes" id="UP000793456">
    <property type="component" value="Chromosome V"/>
</dbReference>
<reference evidence="1" key="1">
    <citation type="submission" date="2018-11" db="EMBL/GenBank/DDBJ databases">
        <title>The sequence and de novo assembly of Larimichthys crocea genome using PacBio and Hi-C technologies.</title>
        <authorList>
            <person name="Xu P."/>
            <person name="Chen B."/>
            <person name="Zhou Z."/>
            <person name="Ke Q."/>
            <person name="Wu Y."/>
            <person name="Bai H."/>
            <person name="Pu F."/>
        </authorList>
    </citation>
    <scope>NUCLEOTIDE SEQUENCE</scope>
    <source>
        <tissue evidence="1">Muscle</tissue>
    </source>
</reference>
<evidence type="ECO:0000313" key="2">
    <source>
        <dbReference type="Proteomes" id="UP000793456"/>
    </source>
</evidence>
<gene>
    <name evidence="1" type="ORF">E3U43_003443</name>
</gene>
<evidence type="ECO:0000313" key="1">
    <source>
        <dbReference type="EMBL" id="TMS19122.1"/>
    </source>
</evidence>
<sequence length="1745" mass="199187">MDTKLKIIEILQFILNVRLDYRISCLLSIFKREFDESNSQSELSVTGAVEGPNNMPGALDFEHIEEQAEGIFGGSEENTPLDLDEHGGRTFLRVLLHLTMHDYPPLVSKALHLLFRHFSQRQEVLQAFKQVQLLVTSQDVENYKQIKSDLDQLRSIVEKSELWVYKRQGPDEGMDGGEGLSTEPEHKKGDSGGTDKPKKAESTSSYNYRVVKEILLRLSKLCVQEGLSGRKSKKQQQRLLRNMGAHAVVLELLQIPYEKGEDLRMQDIMKLGPSVSTEFLCRKPTEPSAAAQAHQPFPQPGGKQRCQMVAHSIPTLLLMTITDLDFKRHHFDPLLFFFYYFAQILEAVTMQHIFMNNFQLCSEINERVVQHFVHCIETHGRNVQYLKFLQTIVKAENKFIKKSGECLAKTVLVFYNDRASFQTLVQMMRSERDRMDENSPLMYHIHLVKIAYINFLNHCYVDTEVEMKEIYTSNHMWKLFENFLVDICRVCNNTSDRKHADTVLERYVTETVMSIVTTFFSSPFSDQSTSLQTRQPVFVQLLQAVFRVYHCNWLIPVQKGSVENCIKVLSDVAKGRAIAIPVDLDNQVNNLFVKSNNIVQKTAMSWRLSARNAACRDSVVTASRDYRNIIERLQDIVSALEDRLRPLVQAELSVLVDVLHRPELLFPENTDSRKKCESGGFICKLIKHTKQLLEENEERLCIKVLQTLREMMTKDRGYGEKGEALRQILVNRYYGNFHRSGGRRDSLTSFSNGPLSPVGPGKSQSALGGPGGLSRGEMSLAEVQCHLDKEGASDLVIDLIMNTTSDRVFQESILLAIALLEGGNTTIQRSFFCRLTEDKKSEKFFRVFYDRMKVAQLEIKATVTVNTSDLGNRKRDDDSQDKDVPVRKKARDSAVVMTEDVREQLLEASSATKKAFNSYRREADPEEHFNSADGQPSSGDKNQDEGEMSFVIIIMQPILRFLQLLCENHNRDLQNFLRCQNNKNNYNLVCETLQFLDCICGSTTGGLGLLGLYINEKNVALINQTLESLTEYCQGPCHENQNCIATHESNGIDIIIALILNDINPLGKKRMDLVLELKNNASKLLLAIMESRHDSENAERILYNMRPKELVEVIKKAYLQGEVEFEDTKEEEDNGEEEEHDAASPRNVGHNIYILAHQLARHNKELSIMLRPGGASGEGDEALEFYAKHTAQIEIVRQDRTMEEIVFPVPNICEFLTSESKLRVYYTTERDEQGSKINDFFLRAEDLFNEMNWQKKLRAQPVLYWCSRNISVWSNVSFNLAVLMNLLVCFFYPLEGVHGVVLDPHLSALLWMAVLATLAIVIIMPQPLGIRALVIITILRLIFSVGLEPTLFLLGAFNACNKIIFMISFVGNRGTFTRGYKAMVLDFEFLYHLIYLIICCLGVFVHVFFYSLLLFDLVYREETLLNVIKSVTRNGRSIVLTAVLALILVYLFSIVGYIFFKDDFILEVDRIPNATLKNGVSLASEFLSTGVCQGRTDENCTTGALQEEHGSNNEEDDDMERTCDSLLMCIVTVLSHGLRSGGGVGDVLRKPSKEEPLFAARVIYDLLFFFMVIIIVLNLIFGVIIDTFADLRSEKQKKEEVLKTTCFICGLERDKFDNKTVTFEEHIKEEHNMWHYLFFIVLVKVKDSTEYTGPESYVAEMIKEHNLDWFPRMRAMSLVSSDAEGEQNEIRNLQEKLESTMRLVSNLSGQLTELKEQMTEQRKQKQRIGLLGHPPHMNINPQQPA</sequence>
<keyword evidence="2" id="KW-1185">Reference proteome</keyword>
<organism evidence="1 2">
    <name type="scientific">Larimichthys crocea</name>
    <name type="common">Large yellow croaker</name>
    <name type="synonym">Pseudosciaena crocea</name>
    <dbReference type="NCBI Taxonomy" id="215358"/>
    <lineage>
        <taxon>Eukaryota</taxon>
        <taxon>Metazoa</taxon>
        <taxon>Chordata</taxon>
        <taxon>Craniata</taxon>
        <taxon>Vertebrata</taxon>
        <taxon>Euteleostomi</taxon>
        <taxon>Actinopterygii</taxon>
        <taxon>Neopterygii</taxon>
        <taxon>Teleostei</taxon>
        <taxon>Neoteleostei</taxon>
        <taxon>Acanthomorphata</taxon>
        <taxon>Eupercaria</taxon>
        <taxon>Sciaenidae</taxon>
        <taxon>Larimichthys</taxon>
    </lineage>
</organism>